<evidence type="ECO:0000313" key="9">
    <source>
        <dbReference type="EMBL" id="VAV85027.1"/>
    </source>
</evidence>
<dbReference type="GO" id="GO:0015112">
    <property type="term" value="F:nitrate transmembrane transporter activity"/>
    <property type="evidence" value="ECO:0007669"/>
    <property type="project" value="InterPro"/>
</dbReference>
<protein>
    <submittedName>
        <fullName evidence="9">Nitrate/nitrite transporter NarK</fullName>
    </submittedName>
</protein>
<evidence type="ECO:0000256" key="4">
    <source>
        <dbReference type="ARBA" id="ARBA00022989"/>
    </source>
</evidence>
<gene>
    <name evidence="9" type="ORF">MNBD_BACTEROID02-918</name>
</gene>
<feature type="domain" description="Major facilitator superfamily (MFS) profile" evidence="8">
    <location>
        <begin position="5"/>
        <end position="482"/>
    </location>
</feature>
<dbReference type="PANTHER" id="PTHR23515">
    <property type="entry name" value="HIGH-AFFINITY NITRATE TRANSPORTER 2.3"/>
    <property type="match status" value="1"/>
</dbReference>
<evidence type="ECO:0000256" key="7">
    <source>
        <dbReference type="SAM" id="Phobius"/>
    </source>
</evidence>
<feature type="transmembrane region" description="Helical" evidence="7">
    <location>
        <begin position="284"/>
        <end position="301"/>
    </location>
</feature>
<evidence type="ECO:0000256" key="2">
    <source>
        <dbReference type="ARBA" id="ARBA00008432"/>
    </source>
</evidence>
<dbReference type="SUPFAM" id="SSF103473">
    <property type="entry name" value="MFS general substrate transporter"/>
    <property type="match status" value="2"/>
</dbReference>
<keyword evidence="6 7" id="KW-0472">Membrane</keyword>
<dbReference type="Gene3D" id="1.20.1250.20">
    <property type="entry name" value="MFS general substrate transporter like domains"/>
    <property type="match status" value="2"/>
</dbReference>
<feature type="transmembrane region" description="Helical" evidence="7">
    <location>
        <begin position="136"/>
        <end position="158"/>
    </location>
</feature>
<comment type="subcellular location">
    <subcellularLocation>
        <location evidence="1">Membrane</location>
        <topology evidence="1">Multi-pass membrane protein</topology>
    </subcellularLocation>
</comment>
<keyword evidence="5" id="KW-0534">Nitrate assimilation</keyword>
<feature type="transmembrane region" description="Helical" evidence="7">
    <location>
        <begin position="391"/>
        <end position="412"/>
    </location>
</feature>
<dbReference type="EMBL" id="UOEB01000198">
    <property type="protein sequence ID" value="VAV85027.1"/>
    <property type="molecule type" value="Genomic_DNA"/>
</dbReference>
<sequence length="496" mass="55205">MQEKATFKSHKALFFNTLAFTICFAAWMLNGVLVTFLVDNQVFDWSPVRIGWLMGIPVLAGAIFRLPAGILTDKFGGKPVYGSLLILSAIPMFLLSSVNSFWGFFLASFGFGFVGVSFAIGIAFTSVWYPKHNQGTALGIFGAGNAGAALTTLFAPSLLNMLTDNGANIEGWRMLPKLYAAMLLVMGIAFFIFTENKKPASSNKTLRGMLKPLKDIRVWRFGMYYFLVFGCFVAFSQWLVPYFVNVYYLPLVTAGIFASLFSFPSGVIRALGGWMSDKWGARKVMYWVLGSTVFISFLLIIPKMEIYSPGRGIMAKNSGIVSVVTDSKIVVNDKTYQLIKNENNDINYDDGTFVFPTKKVWQEPVVNVGDKVVKKQLLAKGITRIYFQANVWIFAILVILIGSIWGIGKAGVYKHIPDYFPEEVGVVGGMVGVLGGLGGFFSPIVFGYLLEGTGLWTSSWMFVLFLSILSLVWMHRVIQKMMHKETPELMRKIEDK</sequence>
<dbReference type="InterPro" id="IPR020846">
    <property type="entry name" value="MFS_dom"/>
</dbReference>
<name>A0A3B0QZX4_9ZZZZ</name>
<feature type="transmembrane region" description="Helical" evidence="7">
    <location>
        <begin position="424"/>
        <end position="449"/>
    </location>
</feature>
<feature type="transmembrane region" description="Helical" evidence="7">
    <location>
        <begin position="218"/>
        <end position="240"/>
    </location>
</feature>
<feature type="transmembrane region" description="Helical" evidence="7">
    <location>
        <begin position="178"/>
        <end position="197"/>
    </location>
</feature>
<reference evidence="9" key="1">
    <citation type="submission" date="2018-06" db="EMBL/GenBank/DDBJ databases">
        <authorList>
            <person name="Zhirakovskaya E."/>
        </authorList>
    </citation>
    <scope>NUCLEOTIDE SEQUENCE</scope>
</reference>
<evidence type="ECO:0000256" key="1">
    <source>
        <dbReference type="ARBA" id="ARBA00004141"/>
    </source>
</evidence>
<dbReference type="GO" id="GO:0016020">
    <property type="term" value="C:membrane"/>
    <property type="evidence" value="ECO:0007669"/>
    <property type="project" value="UniProtKB-SubCell"/>
</dbReference>
<feature type="transmembrane region" description="Helical" evidence="7">
    <location>
        <begin position="50"/>
        <end position="68"/>
    </location>
</feature>
<feature type="transmembrane region" description="Helical" evidence="7">
    <location>
        <begin position="104"/>
        <end position="129"/>
    </location>
</feature>
<evidence type="ECO:0000256" key="5">
    <source>
        <dbReference type="ARBA" id="ARBA00023063"/>
    </source>
</evidence>
<feature type="transmembrane region" description="Helical" evidence="7">
    <location>
        <begin position="12"/>
        <end position="38"/>
    </location>
</feature>
<comment type="similarity">
    <text evidence="2">Belongs to the major facilitator superfamily. Nitrate/nitrite porter (TC 2.A.1.8) family.</text>
</comment>
<dbReference type="InterPro" id="IPR011701">
    <property type="entry name" value="MFS"/>
</dbReference>
<proteinExistence type="inferred from homology"/>
<dbReference type="AlphaFoldDB" id="A0A3B0QZX4"/>
<evidence type="ECO:0000256" key="6">
    <source>
        <dbReference type="ARBA" id="ARBA00023136"/>
    </source>
</evidence>
<evidence type="ECO:0000256" key="3">
    <source>
        <dbReference type="ARBA" id="ARBA00022692"/>
    </source>
</evidence>
<keyword evidence="3 7" id="KW-0812">Transmembrane</keyword>
<dbReference type="InterPro" id="IPR036259">
    <property type="entry name" value="MFS_trans_sf"/>
</dbReference>
<feature type="transmembrane region" description="Helical" evidence="7">
    <location>
        <begin position="246"/>
        <end position="272"/>
    </location>
</feature>
<feature type="transmembrane region" description="Helical" evidence="7">
    <location>
        <begin position="80"/>
        <end position="98"/>
    </location>
</feature>
<dbReference type="InterPro" id="IPR044772">
    <property type="entry name" value="NO3_transporter"/>
</dbReference>
<feature type="transmembrane region" description="Helical" evidence="7">
    <location>
        <begin position="455"/>
        <end position="474"/>
    </location>
</feature>
<dbReference type="Pfam" id="PF07690">
    <property type="entry name" value="MFS_1"/>
    <property type="match status" value="1"/>
</dbReference>
<dbReference type="PROSITE" id="PS50850">
    <property type="entry name" value="MFS"/>
    <property type="match status" value="1"/>
</dbReference>
<organism evidence="9">
    <name type="scientific">hydrothermal vent metagenome</name>
    <dbReference type="NCBI Taxonomy" id="652676"/>
    <lineage>
        <taxon>unclassified sequences</taxon>
        <taxon>metagenomes</taxon>
        <taxon>ecological metagenomes</taxon>
    </lineage>
</organism>
<evidence type="ECO:0000259" key="8">
    <source>
        <dbReference type="PROSITE" id="PS50850"/>
    </source>
</evidence>
<accession>A0A3B0QZX4</accession>
<keyword evidence="4 7" id="KW-1133">Transmembrane helix</keyword>
<dbReference type="GO" id="GO:0042128">
    <property type="term" value="P:nitrate assimilation"/>
    <property type="evidence" value="ECO:0007669"/>
    <property type="project" value="UniProtKB-KW"/>
</dbReference>